<dbReference type="STRING" id="31234.E3LRB8"/>
<dbReference type="InterPro" id="IPR000863">
    <property type="entry name" value="Sulfotransferase_dom"/>
</dbReference>
<keyword evidence="2" id="KW-0325">Glycoprotein</keyword>
<protein>
    <submittedName>
        <fullName evidence="7">CRE-HST-3.1 protein</fullName>
    </submittedName>
</protein>
<dbReference type="AlphaFoldDB" id="E3LRB8"/>
<dbReference type="InParanoid" id="E3LRB8"/>
<organism evidence="8">
    <name type="scientific">Caenorhabditis remanei</name>
    <name type="common">Caenorhabditis vulgaris</name>
    <dbReference type="NCBI Taxonomy" id="31234"/>
    <lineage>
        <taxon>Eukaryota</taxon>
        <taxon>Metazoa</taxon>
        <taxon>Ecdysozoa</taxon>
        <taxon>Nematoda</taxon>
        <taxon>Chromadorea</taxon>
        <taxon>Rhabditida</taxon>
        <taxon>Rhabditina</taxon>
        <taxon>Rhabditomorpha</taxon>
        <taxon>Rhabditoidea</taxon>
        <taxon>Rhabditidae</taxon>
        <taxon>Peloderinae</taxon>
        <taxon>Caenorhabditis</taxon>
    </lineage>
</organism>
<dbReference type="GO" id="GO:0015012">
    <property type="term" value="P:heparan sulfate proteoglycan biosynthetic process"/>
    <property type="evidence" value="ECO:0007669"/>
    <property type="project" value="EnsemblMetazoa"/>
</dbReference>
<name>E3LRB8_CAERE</name>
<dbReference type="PANTHER" id="PTHR10605:SF65">
    <property type="entry name" value="GH20068P"/>
    <property type="match status" value="1"/>
</dbReference>
<evidence type="ECO:0000313" key="8">
    <source>
        <dbReference type="Proteomes" id="UP000008281"/>
    </source>
</evidence>
<feature type="binding site" evidence="4">
    <location>
        <begin position="285"/>
        <end position="289"/>
    </location>
    <ligand>
        <name>3'-phosphoadenylyl sulfate</name>
        <dbReference type="ChEBI" id="CHEBI:58339"/>
    </ligand>
</feature>
<dbReference type="HOGENOM" id="CLU_017703_0_0_1"/>
<dbReference type="OrthoDB" id="411451at2759"/>
<feature type="active site" description="For sulfotransferase activity" evidence="3">
    <location>
        <position position="60"/>
    </location>
</feature>
<evidence type="ECO:0000313" key="7">
    <source>
        <dbReference type="EMBL" id="EFP07729.1"/>
    </source>
</evidence>
<dbReference type="OMA" id="NTKGRPH"/>
<feature type="binding site" evidence="4">
    <location>
        <position position="142"/>
    </location>
    <ligand>
        <name>3'-phosphoadenylyl sulfate</name>
        <dbReference type="ChEBI" id="CHEBI:58339"/>
    </ligand>
</feature>
<proteinExistence type="predicted"/>
<reference evidence="7" key="1">
    <citation type="submission" date="2007-07" db="EMBL/GenBank/DDBJ databases">
        <title>PCAP assembly of the Caenorhabditis remanei genome.</title>
        <authorList>
            <consortium name="The Caenorhabditis remanei Sequencing Consortium"/>
            <person name="Wilson R.K."/>
        </authorList>
    </citation>
    <scope>NUCLEOTIDE SEQUENCE [LARGE SCALE GENOMIC DNA]</scope>
    <source>
        <strain evidence="7">PB4641</strain>
    </source>
</reference>
<feature type="domain" description="Sulfotransferase" evidence="6">
    <location>
        <begin position="53"/>
        <end position="228"/>
    </location>
</feature>
<sequence length="322" mass="38154">MAKFSTRCVIACLLTIGMCVLQYNLFFRNFKFKLWFNKELKSFNQLEKKFPSALIVGVRKGGTRALLDAIALHPKVKIVRRETHFFDANYSLGYDWYRNQMPEVESDDEVVIEKTPAYFTNENVPKRVYEMDPNMKLILIVRHPVYRTVSDFTQVYYNKLEQNKSLPVLSVEAFRTDEAGMETINMEYKPMTNSLYDLHISKWLKYFKIENFLFVNGDVFRANPLHEVSFPLIGLHSIDLFQLRRVEEFLGLERSITPSQLVFDYNKGFFCFRKTTRIRCLGQSKGRKHRSVSEDVVLKLSKMFEDHNQNFFRLINRTYSWD</sequence>
<accession>E3LRB8</accession>
<dbReference type="Gene3D" id="3.40.50.300">
    <property type="entry name" value="P-loop containing nucleotide triphosphate hydrolases"/>
    <property type="match status" value="1"/>
</dbReference>
<feature type="binding site" evidence="4">
    <location>
        <position position="150"/>
    </location>
    <ligand>
        <name>3'-phosphoadenylyl sulfate</name>
        <dbReference type="ChEBI" id="CHEBI:58339"/>
    </ligand>
</feature>
<keyword evidence="5" id="KW-1015">Disulfide bond</keyword>
<dbReference type="EMBL" id="DS268413">
    <property type="protein sequence ID" value="EFP07729.1"/>
    <property type="molecule type" value="Genomic_DNA"/>
</dbReference>
<dbReference type="FunCoup" id="E3LRB8">
    <property type="interactions" value="95"/>
</dbReference>
<dbReference type="SUPFAM" id="SSF52540">
    <property type="entry name" value="P-loop containing nucleoside triphosphate hydrolases"/>
    <property type="match status" value="1"/>
</dbReference>
<dbReference type="eggNOG" id="KOG3704">
    <property type="taxonomic scope" value="Eukaryota"/>
</dbReference>
<dbReference type="Pfam" id="PF00685">
    <property type="entry name" value="Sulfotransfer_1"/>
    <property type="match status" value="1"/>
</dbReference>
<dbReference type="InterPro" id="IPR037359">
    <property type="entry name" value="NST/OST"/>
</dbReference>
<keyword evidence="1" id="KW-0808">Transferase</keyword>
<keyword evidence="8" id="KW-1185">Reference proteome</keyword>
<gene>
    <name evidence="7" type="primary">Cre-hst-3.1</name>
    <name evidence="7" type="ORF">CRE_26318</name>
</gene>
<evidence type="ECO:0000256" key="5">
    <source>
        <dbReference type="PIRSR" id="PIRSR637359-3"/>
    </source>
</evidence>
<feature type="disulfide bond" evidence="5">
    <location>
        <begin position="271"/>
        <end position="280"/>
    </location>
</feature>
<evidence type="ECO:0000259" key="6">
    <source>
        <dbReference type="Pfam" id="PF00685"/>
    </source>
</evidence>
<dbReference type="InterPro" id="IPR027417">
    <property type="entry name" value="P-loop_NTPase"/>
</dbReference>
<dbReference type="Proteomes" id="UP000008281">
    <property type="component" value="Unassembled WGS sequence"/>
</dbReference>
<evidence type="ECO:0000256" key="1">
    <source>
        <dbReference type="ARBA" id="ARBA00022679"/>
    </source>
</evidence>
<evidence type="ECO:0000256" key="2">
    <source>
        <dbReference type="ARBA" id="ARBA00023180"/>
    </source>
</evidence>
<dbReference type="PANTHER" id="PTHR10605">
    <property type="entry name" value="HEPARAN SULFATE SULFOTRANSFERASE"/>
    <property type="match status" value="1"/>
</dbReference>
<dbReference type="GO" id="GO:0008467">
    <property type="term" value="F:[heparan sulfate]-glucosamine 3-sulfotransferase activity"/>
    <property type="evidence" value="ECO:0007669"/>
    <property type="project" value="TreeGrafter"/>
</dbReference>
<dbReference type="FunFam" id="3.40.50.300:FF:004986">
    <property type="entry name" value="Heparan SulphoTransferase"/>
    <property type="match status" value="1"/>
</dbReference>
<feature type="binding site" evidence="4">
    <location>
        <begin position="60"/>
        <end position="64"/>
    </location>
    <ligand>
        <name>3'-phosphoadenylyl sulfate</name>
        <dbReference type="ChEBI" id="CHEBI:58339"/>
    </ligand>
</feature>
<evidence type="ECO:0000256" key="3">
    <source>
        <dbReference type="PIRSR" id="PIRSR637359-1"/>
    </source>
</evidence>
<evidence type="ECO:0000256" key="4">
    <source>
        <dbReference type="PIRSR" id="PIRSR637359-2"/>
    </source>
</evidence>